<evidence type="ECO:0000313" key="9">
    <source>
        <dbReference type="EMBL" id="KUG25782.1"/>
    </source>
</evidence>
<keyword evidence="7 8" id="KW-0472">Membrane</keyword>
<evidence type="ECO:0000256" key="6">
    <source>
        <dbReference type="ARBA" id="ARBA00022989"/>
    </source>
</evidence>
<dbReference type="PANTHER" id="PTHR21716:SF53">
    <property type="entry name" value="PERMEASE PERM-RELATED"/>
    <property type="match status" value="1"/>
</dbReference>
<evidence type="ECO:0000256" key="7">
    <source>
        <dbReference type="ARBA" id="ARBA00023136"/>
    </source>
</evidence>
<evidence type="ECO:0008006" key="10">
    <source>
        <dbReference type="Google" id="ProtNLM"/>
    </source>
</evidence>
<evidence type="ECO:0000256" key="4">
    <source>
        <dbReference type="ARBA" id="ARBA00022475"/>
    </source>
</evidence>
<proteinExistence type="inferred from homology"/>
<comment type="similarity">
    <text evidence="2">Belongs to the autoinducer-2 exporter (AI-2E) (TC 2.A.86) family.</text>
</comment>
<feature type="transmembrane region" description="Helical" evidence="8">
    <location>
        <begin position="120"/>
        <end position="140"/>
    </location>
</feature>
<feature type="transmembrane region" description="Helical" evidence="8">
    <location>
        <begin position="176"/>
        <end position="195"/>
    </location>
</feature>
<evidence type="ECO:0000256" key="8">
    <source>
        <dbReference type="SAM" id="Phobius"/>
    </source>
</evidence>
<evidence type="ECO:0000256" key="2">
    <source>
        <dbReference type="ARBA" id="ARBA00009773"/>
    </source>
</evidence>
<dbReference type="EMBL" id="LNQE01000601">
    <property type="protein sequence ID" value="KUG25782.1"/>
    <property type="molecule type" value="Genomic_DNA"/>
</dbReference>
<evidence type="ECO:0000256" key="3">
    <source>
        <dbReference type="ARBA" id="ARBA00022448"/>
    </source>
</evidence>
<sequence>MNVLAANLSKENIDQVLGNFNQTIEEFLPFVSADEITNQLSNFFSNLFFTSIDNISVIVTSIISVIAISVIVPFLTFFILKDKHRIVKGIIDVMPNKYFEVSYWVIKKISHQLGRFVRSWIFDAFIVGFMATIGLTILGIQNSITIGAVAGIGHLIPYFGPVIGGLPAILISIIQFGDLSMLPSITLMFVIIYTFDNGYIQPNVFSKGTDIHPLLIILLILVGSQAMGILGMLLAVPAATVLKTAAREIYHGYKNYRIIRT</sequence>
<keyword evidence="6 8" id="KW-1133">Transmembrane helix</keyword>
<feature type="transmembrane region" description="Helical" evidence="8">
    <location>
        <begin position="215"/>
        <end position="242"/>
    </location>
</feature>
<evidence type="ECO:0000256" key="5">
    <source>
        <dbReference type="ARBA" id="ARBA00022692"/>
    </source>
</evidence>
<dbReference type="PANTHER" id="PTHR21716">
    <property type="entry name" value="TRANSMEMBRANE PROTEIN"/>
    <property type="match status" value="1"/>
</dbReference>
<name>A0A0W8FY54_9ZZZZ</name>
<comment type="subcellular location">
    <subcellularLocation>
        <location evidence="1">Cell membrane</location>
        <topology evidence="1">Multi-pass membrane protein</topology>
    </subcellularLocation>
</comment>
<keyword evidence="3" id="KW-0813">Transport</keyword>
<keyword evidence="5 8" id="KW-0812">Transmembrane</keyword>
<dbReference type="AlphaFoldDB" id="A0A0W8FY54"/>
<dbReference type="GO" id="GO:0005886">
    <property type="term" value="C:plasma membrane"/>
    <property type="evidence" value="ECO:0007669"/>
    <property type="project" value="UniProtKB-SubCell"/>
</dbReference>
<keyword evidence="4" id="KW-1003">Cell membrane</keyword>
<organism evidence="9">
    <name type="scientific">hydrocarbon metagenome</name>
    <dbReference type="NCBI Taxonomy" id="938273"/>
    <lineage>
        <taxon>unclassified sequences</taxon>
        <taxon>metagenomes</taxon>
        <taxon>ecological metagenomes</taxon>
    </lineage>
</organism>
<reference evidence="9" key="1">
    <citation type="journal article" date="2015" name="Proc. Natl. Acad. Sci. U.S.A.">
        <title>Networks of energetic and metabolic interactions define dynamics in microbial communities.</title>
        <authorList>
            <person name="Embree M."/>
            <person name="Liu J.K."/>
            <person name="Al-Bassam M.M."/>
            <person name="Zengler K."/>
        </authorList>
    </citation>
    <scope>NUCLEOTIDE SEQUENCE</scope>
</reference>
<evidence type="ECO:0000256" key="1">
    <source>
        <dbReference type="ARBA" id="ARBA00004651"/>
    </source>
</evidence>
<comment type="caution">
    <text evidence="9">The sequence shown here is derived from an EMBL/GenBank/DDBJ whole genome shotgun (WGS) entry which is preliminary data.</text>
</comment>
<feature type="transmembrane region" description="Helical" evidence="8">
    <location>
        <begin position="146"/>
        <end position="169"/>
    </location>
</feature>
<dbReference type="InterPro" id="IPR002549">
    <property type="entry name" value="AI-2E-like"/>
</dbReference>
<dbReference type="Pfam" id="PF01594">
    <property type="entry name" value="AI-2E_transport"/>
    <property type="match status" value="1"/>
</dbReference>
<feature type="transmembrane region" description="Helical" evidence="8">
    <location>
        <begin position="55"/>
        <end position="80"/>
    </location>
</feature>
<gene>
    <name evidence="9" type="ORF">ASZ90_004388</name>
</gene>
<protein>
    <recommendedName>
        <fullName evidence="10">Permease</fullName>
    </recommendedName>
</protein>
<dbReference type="GO" id="GO:0055085">
    <property type="term" value="P:transmembrane transport"/>
    <property type="evidence" value="ECO:0007669"/>
    <property type="project" value="TreeGrafter"/>
</dbReference>
<accession>A0A0W8FY54</accession>